<reference evidence="2" key="1">
    <citation type="submission" date="2021-01" db="EMBL/GenBank/DDBJ databases">
        <authorList>
            <consortium name="Genoscope - CEA"/>
            <person name="William W."/>
        </authorList>
    </citation>
    <scope>NUCLEOTIDE SEQUENCE</scope>
</reference>
<dbReference type="Proteomes" id="UP000688137">
    <property type="component" value="Unassembled WGS sequence"/>
</dbReference>
<dbReference type="InterPro" id="IPR013719">
    <property type="entry name" value="RTT106/SPT16-like_middle_dom"/>
</dbReference>
<evidence type="ECO:0000313" key="3">
    <source>
        <dbReference type="Proteomes" id="UP000688137"/>
    </source>
</evidence>
<name>A0A8S1LNK3_PARPR</name>
<organism evidence="2 3">
    <name type="scientific">Paramecium primaurelia</name>
    <dbReference type="NCBI Taxonomy" id="5886"/>
    <lineage>
        <taxon>Eukaryota</taxon>
        <taxon>Sar</taxon>
        <taxon>Alveolata</taxon>
        <taxon>Ciliophora</taxon>
        <taxon>Intramacronucleata</taxon>
        <taxon>Oligohymenophorea</taxon>
        <taxon>Peniculida</taxon>
        <taxon>Parameciidae</taxon>
        <taxon>Paramecium</taxon>
    </lineage>
</organism>
<evidence type="ECO:0000313" key="2">
    <source>
        <dbReference type="EMBL" id="CAD8068389.1"/>
    </source>
</evidence>
<comment type="caution">
    <text evidence="2">The sequence shown here is derived from an EMBL/GenBank/DDBJ whole genome shotgun (WGS) entry which is preliminary data.</text>
</comment>
<dbReference type="AlphaFoldDB" id="A0A8S1LNK3"/>
<feature type="domain" description="Histone chaperone RTT106/FACT complex subunit SPT16-like middle" evidence="1">
    <location>
        <begin position="11"/>
        <end position="77"/>
    </location>
</feature>
<sequence>MFSFWIFIPIREIINLSTKPVLHIKHEEIKELILQRIVSINLNKFFDIKIIYKNSNIVQKRINQMTQYFSTKKIAVRKLEEKLPRFQVNDSDEDDCLDHKLIQFIYLKQLNQIRPKQFKLK</sequence>
<gene>
    <name evidence="2" type="ORF">PPRIM_AZ9-3.1.T0420134</name>
</gene>
<protein>
    <recommendedName>
        <fullName evidence="1">Histone chaperone RTT106/FACT complex subunit SPT16-like middle domain-containing protein</fullName>
    </recommendedName>
</protein>
<dbReference type="Pfam" id="PF08512">
    <property type="entry name" value="Rttp106-like_middle"/>
    <property type="match status" value="1"/>
</dbReference>
<dbReference type="EMBL" id="CAJJDM010000041">
    <property type="protein sequence ID" value="CAD8068389.1"/>
    <property type="molecule type" value="Genomic_DNA"/>
</dbReference>
<evidence type="ECO:0000259" key="1">
    <source>
        <dbReference type="Pfam" id="PF08512"/>
    </source>
</evidence>
<proteinExistence type="predicted"/>
<accession>A0A8S1LNK3</accession>
<keyword evidence="3" id="KW-1185">Reference proteome</keyword>